<feature type="region of interest" description="Disordered" evidence="1">
    <location>
        <begin position="192"/>
        <end position="241"/>
    </location>
</feature>
<accession>A0ABW0K8S6</accession>
<keyword evidence="5" id="KW-1185">Reference proteome</keyword>
<sequence>MSTSYKKLIRKSVIALMIAGCLPFGSYASAFGETSPAGVQIKEFSLLDTASDVVGAADFTPEGNKDGHFKLLLNLAQKTVINAVVLRSTDDYGKDNQQGVWRTNHATTGWLLGIVQDKVVSTANGTTHESEVVNPGFRKDVKEPVGEFEGQLTLDLYASNNGTIKETQYYVLEIETPQGTVVSKPIKYMKPMISDGTTAPSTTPAPSPSPNPAPTPSPTPSPTPAPTPTPTPAPVPAPEQGSKDITIHVFFNGNELQFDNAQPIVKDGRTLVPFRKLFETLGFTVQWVDNGSLRKAIGTKNGLSIELTIDSKNAIVNGSNVALDVPAQIIDGSTMVPLRFVSENSGYQVDFSSSGSVWNIKIEGAGNTPNPETSPTPTPVPAPVPTPEPTPTPTPTPAPLPTPVPVPVPSAGEVEPYVVKGYLLNGLGDPIPDVIINADNLLLYDSNMQAVTDENGFYRIELAQVPATWRMNTRFSLDYNGKTLDIWLPADGDKPFAGSTGAIRNFTLKDIVGKIEIHPDFWSFPDSMPQFDTTDVEITLTPVGPLFDGSAGQTITRRAAALETGGHGLDKIPLGRYKMSARWMPEGHEPMPMLVKVTGTNKFAQSVEFDFNNTPGGGSTIFVNAIDVKLESSTNN</sequence>
<dbReference type="Proteomes" id="UP001596044">
    <property type="component" value="Unassembled WGS sequence"/>
</dbReference>
<evidence type="ECO:0000256" key="2">
    <source>
        <dbReference type="SAM" id="SignalP"/>
    </source>
</evidence>
<proteinExistence type="predicted"/>
<feature type="domain" description="Copper amine oxidase-like N-terminal" evidence="3">
    <location>
        <begin position="251"/>
        <end position="354"/>
    </location>
</feature>
<organism evidence="4 5">
    <name type="scientific">Paenibacillus aestuarii</name>
    <dbReference type="NCBI Taxonomy" id="516965"/>
    <lineage>
        <taxon>Bacteria</taxon>
        <taxon>Bacillati</taxon>
        <taxon>Bacillota</taxon>
        <taxon>Bacilli</taxon>
        <taxon>Bacillales</taxon>
        <taxon>Paenibacillaceae</taxon>
        <taxon>Paenibacillus</taxon>
    </lineage>
</organism>
<evidence type="ECO:0000313" key="4">
    <source>
        <dbReference type="EMBL" id="MFC5449197.1"/>
    </source>
</evidence>
<feature type="chain" id="PRO_5046046068" evidence="2">
    <location>
        <begin position="31"/>
        <end position="636"/>
    </location>
</feature>
<keyword evidence="2" id="KW-0732">Signal</keyword>
<feature type="region of interest" description="Disordered" evidence="1">
    <location>
        <begin position="362"/>
        <end position="403"/>
    </location>
</feature>
<protein>
    <submittedName>
        <fullName evidence="4">Stalk domain-containing protein</fullName>
    </submittedName>
</protein>
<gene>
    <name evidence="4" type="ORF">ACFPOG_13085</name>
</gene>
<evidence type="ECO:0000256" key="1">
    <source>
        <dbReference type="SAM" id="MobiDB-lite"/>
    </source>
</evidence>
<evidence type="ECO:0000259" key="3">
    <source>
        <dbReference type="Pfam" id="PF07833"/>
    </source>
</evidence>
<dbReference type="InterPro" id="IPR036582">
    <property type="entry name" value="Mao_N_sf"/>
</dbReference>
<dbReference type="Gene3D" id="3.30.457.10">
    <property type="entry name" value="Copper amine oxidase-like, N-terminal domain"/>
    <property type="match status" value="1"/>
</dbReference>
<name>A0ABW0K8S6_9BACL</name>
<dbReference type="SUPFAM" id="SSF55383">
    <property type="entry name" value="Copper amine oxidase, domain N"/>
    <property type="match status" value="1"/>
</dbReference>
<evidence type="ECO:0000313" key="5">
    <source>
        <dbReference type="Proteomes" id="UP001596044"/>
    </source>
</evidence>
<feature type="signal peptide" evidence="2">
    <location>
        <begin position="1"/>
        <end position="30"/>
    </location>
</feature>
<dbReference type="RefSeq" id="WP_270880145.1">
    <property type="nucleotide sequence ID" value="NZ_JAQFVF010000029.1"/>
</dbReference>
<dbReference type="EMBL" id="JBHSMJ010000018">
    <property type="protein sequence ID" value="MFC5449197.1"/>
    <property type="molecule type" value="Genomic_DNA"/>
</dbReference>
<comment type="caution">
    <text evidence="4">The sequence shown here is derived from an EMBL/GenBank/DDBJ whole genome shotgun (WGS) entry which is preliminary data.</text>
</comment>
<feature type="compositionally biased region" description="Pro residues" evidence="1">
    <location>
        <begin position="372"/>
        <end position="403"/>
    </location>
</feature>
<dbReference type="InterPro" id="IPR012854">
    <property type="entry name" value="Cu_amine_oxidase-like_N"/>
</dbReference>
<reference evidence="5" key="1">
    <citation type="journal article" date="2019" name="Int. J. Syst. Evol. Microbiol.">
        <title>The Global Catalogue of Microorganisms (GCM) 10K type strain sequencing project: providing services to taxonomists for standard genome sequencing and annotation.</title>
        <authorList>
            <consortium name="The Broad Institute Genomics Platform"/>
            <consortium name="The Broad Institute Genome Sequencing Center for Infectious Disease"/>
            <person name="Wu L."/>
            <person name="Ma J."/>
        </authorList>
    </citation>
    <scope>NUCLEOTIDE SEQUENCE [LARGE SCALE GENOMIC DNA]</scope>
    <source>
        <strain evidence="5">KACC 11904</strain>
    </source>
</reference>
<feature type="compositionally biased region" description="Pro residues" evidence="1">
    <location>
        <begin position="203"/>
        <end position="237"/>
    </location>
</feature>
<dbReference type="Pfam" id="PF07833">
    <property type="entry name" value="Cu_amine_oxidN1"/>
    <property type="match status" value="1"/>
</dbReference>